<evidence type="ECO:0000256" key="6">
    <source>
        <dbReference type="ARBA" id="ARBA00023136"/>
    </source>
</evidence>
<sequence length="405" mass="39952">MDFEDAAAVARRSGPTIPRAFGFVVAVVSLMLIFATAGAPAALYLTYESAYGVSQAVIALAFGAYICSAAVTLVVFGRISDYCGRRRVAVATLGIALASCVVLAAAPGMGGVLLGRALQGVAAGLGMSAVSAYVADLGGAGADTRRAQVATSIGPTAGVALGAAGAGLLVSVVPRPEVTIFAGLAVAQALCAVVLVACPETRDRRPGALRSLRPAVGIPAGRGWVFAAICLATVSCWAMGGFYQAMGPVVLADVFTGAPRAAGGLSVAALIGVTPLGTVIAARLRRRSAIRAGLGCYAAGVVLVLVAVVTRDVALFFAASMVAGIGFGMSFSSALGTVLVLSAPGELAGALSAFYLISYLGAAVPAVVSGAVARTVGVYGVTLGYGALVVAAAGAAGLLVARRID</sequence>
<dbReference type="PROSITE" id="PS50850">
    <property type="entry name" value="MFS"/>
    <property type="match status" value="1"/>
</dbReference>
<dbReference type="PANTHER" id="PTHR23517:SF13">
    <property type="entry name" value="MAJOR FACILITATOR SUPERFAMILY MFS_1"/>
    <property type="match status" value="1"/>
</dbReference>
<dbReference type="Gene3D" id="1.20.1250.20">
    <property type="entry name" value="MFS general substrate transporter like domains"/>
    <property type="match status" value="1"/>
</dbReference>
<feature type="transmembrane region" description="Helical" evidence="7">
    <location>
        <begin position="118"/>
        <end position="137"/>
    </location>
</feature>
<keyword evidence="4 7" id="KW-0812">Transmembrane</keyword>
<gene>
    <name evidence="9" type="ORF">NONO_c27110</name>
</gene>
<protein>
    <submittedName>
        <fullName evidence="9">Putative MFS transporter</fullName>
    </submittedName>
</protein>
<keyword evidence="2" id="KW-0813">Transport</keyword>
<evidence type="ECO:0000256" key="2">
    <source>
        <dbReference type="ARBA" id="ARBA00022448"/>
    </source>
</evidence>
<dbReference type="PATRIC" id="fig|1415166.3.peg.2779"/>
<feature type="transmembrane region" description="Helical" evidence="7">
    <location>
        <begin position="219"/>
        <end position="243"/>
    </location>
</feature>
<proteinExistence type="predicted"/>
<dbReference type="Pfam" id="PF07690">
    <property type="entry name" value="MFS_1"/>
    <property type="match status" value="1"/>
</dbReference>
<keyword evidence="6 7" id="KW-0472">Membrane</keyword>
<dbReference type="eggNOG" id="COG2814">
    <property type="taxonomic scope" value="Bacteria"/>
</dbReference>
<reference evidence="9 10" key="1">
    <citation type="journal article" date="2014" name="Appl. Environ. Microbiol.">
        <title>Insights into the Microbial Degradation of Rubber and Gutta-Percha by Analysis of the Complete Genome of Nocardia nova SH22a.</title>
        <authorList>
            <person name="Luo Q."/>
            <person name="Hiessl S."/>
            <person name="Poehlein A."/>
            <person name="Daniel R."/>
            <person name="Steinbuchel A."/>
        </authorList>
    </citation>
    <scope>NUCLEOTIDE SEQUENCE [LARGE SCALE GENOMIC DNA]</scope>
    <source>
        <strain evidence="9">SH22a</strain>
    </source>
</reference>
<feature type="transmembrane region" description="Helical" evidence="7">
    <location>
        <begin position="178"/>
        <end position="198"/>
    </location>
</feature>
<dbReference type="SUPFAM" id="SSF103473">
    <property type="entry name" value="MFS general substrate transporter"/>
    <property type="match status" value="1"/>
</dbReference>
<evidence type="ECO:0000259" key="8">
    <source>
        <dbReference type="PROSITE" id="PS50850"/>
    </source>
</evidence>
<evidence type="ECO:0000256" key="1">
    <source>
        <dbReference type="ARBA" id="ARBA00004651"/>
    </source>
</evidence>
<keyword evidence="5 7" id="KW-1133">Transmembrane helix</keyword>
<feature type="transmembrane region" description="Helical" evidence="7">
    <location>
        <begin position="315"/>
        <end position="341"/>
    </location>
</feature>
<dbReference type="PANTHER" id="PTHR23517">
    <property type="entry name" value="RESISTANCE PROTEIN MDTM, PUTATIVE-RELATED-RELATED"/>
    <property type="match status" value="1"/>
</dbReference>
<dbReference type="InterPro" id="IPR011701">
    <property type="entry name" value="MFS"/>
</dbReference>
<feature type="transmembrane region" description="Helical" evidence="7">
    <location>
        <begin position="378"/>
        <end position="401"/>
    </location>
</feature>
<feature type="transmembrane region" description="Helical" evidence="7">
    <location>
        <begin position="53"/>
        <end position="76"/>
    </location>
</feature>
<dbReference type="Proteomes" id="UP000019150">
    <property type="component" value="Chromosome"/>
</dbReference>
<comment type="subcellular location">
    <subcellularLocation>
        <location evidence="1">Cell membrane</location>
        <topology evidence="1">Multi-pass membrane protein</topology>
    </subcellularLocation>
</comment>
<keyword evidence="10" id="KW-1185">Reference proteome</keyword>
<accession>W5TEU3</accession>
<evidence type="ECO:0000256" key="4">
    <source>
        <dbReference type="ARBA" id="ARBA00022692"/>
    </source>
</evidence>
<organism evidence="9 10">
    <name type="scientific">Nocardia nova SH22a</name>
    <dbReference type="NCBI Taxonomy" id="1415166"/>
    <lineage>
        <taxon>Bacteria</taxon>
        <taxon>Bacillati</taxon>
        <taxon>Actinomycetota</taxon>
        <taxon>Actinomycetes</taxon>
        <taxon>Mycobacteriales</taxon>
        <taxon>Nocardiaceae</taxon>
        <taxon>Nocardia</taxon>
    </lineage>
</organism>
<evidence type="ECO:0000256" key="5">
    <source>
        <dbReference type="ARBA" id="ARBA00022989"/>
    </source>
</evidence>
<dbReference type="InterPro" id="IPR020846">
    <property type="entry name" value="MFS_dom"/>
</dbReference>
<evidence type="ECO:0000256" key="7">
    <source>
        <dbReference type="SAM" id="Phobius"/>
    </source>
</evidence>
<dbReference type="InterPro" id="IPR036259">
    <property type="entry name" value="MFS_trans_sf"/>
</dbReference>
<dbReference type="EMBL" id="CP006850">
    <property type="protein sequence ID" value="AHH17503.1"/>
    <property type="molecule type" value="Genomic_DNA"/>
</dbReference>
<dbReference type="InterPro" id="IPR050171">
    <property type="entry name" value="MFS_Transporters"/>
</dbReference>
<keyword evidence="3" id="KW-1003">Cell membrane</keyword>
<name>W5TEU3_9NOCA</name>
<feature type="transmembrane region" description="Helical" evidence="7">
    <location>
        <begin position="289"/>
        <end position="309"/>
    </location>
</feature>
<feature type="transmembrane region" description="Helical" evidence="7">
    <location>
        <begin position="263"/>
        <end position="282"/>
    </location>
</feature>
<dbReference type="KEGG" id="nno:NONO_c27110"/>
<feature type="transmembrane region" description="Helical" evidence="7">
    <location>
        <begin position="149"/>
        <end position="172"/>
    </location>
</feature>
<dbReference type="AlphaFoldDB" id="W5TEU3"/>
<dbReference type="HOGENOM" id="CLU_038683_0_1_11"/>
<evidence type="ECO:0000313" key="10">
    <source>
        <dbReference type="Proteomes" id="UP000019150"/>
    </source>
</evidence>
<feature type="transmembrane region" description="Helical" evidence="7">
    <location>
        <begin position="21"/>
        <end position="47"/>
    </location>
</feature>
<evidence type="ECO:0000313" key="9">
    <source>
        <dbReference type="EMBL" id="AHH17503.1"/>
    </source>
</evidence>
<feature type="transmembrane region" description="Helical" evidence="7">
    <location>
        <begin position="88"/>
        <end position="106"/>
    </location>
</feature>
<dbReference type="GO" id="GO:0005886">
    <property type="term" value="C:plasma membrane"/>
    <property type="evidence" value="ECO:0007669"/>
    <property type="project" value="UniProtKB-SubCell"/>
</dbReference>
<feature type="domain" description="Major facilitator superfamily (MFS) profile" evidence="8">
    <location>
        <begin position="15"/>
        <end position="405"/>
    </location>
</feature>
<evidence type="ECO:0000256" key="3">
    <source>
        <dbReference type="ARBA" id="ARBA00022475"/>
    </source>
</evidence>
<dbReference type="STRING" id="1415166.NONO_c27110"/>
<feature type="transmembrane region" description="Helical" evidence="7">
    <location>
        <begin position="353"/>
        <end position="372"/>
    </location>
</feature>
<dbReference type="GO" id="GO:0022857">
    <property type="term" value="F:transmembrane transporter activity"/>
    <property type="evidence" value="ECO:0007669"/>
    <property type="project" value="InterPro"/>
</dbReference>